<dbReference type="Pfam" id="PF00440">
    <property type="entry name" value="TetR_N"/>
    <property type="match status" value="1"/>
</dbReference>
<accession>A0AAW6SRM9</accession>
<dbReference type="InterPro" id="IPR050624">
    <property type="entry name" value="HTH-type_Tx_Regulator"/>
</dbReference>
<feature type="DNA-binding region" description="H-T-H motif" evidence="3">
    <location>
        <begin position="36"/>
        <end position="55"/>
    </location>
</feature>
<keyword evidence="2 3" id="KW-0238">DNA-binding</keyword>
<dbReference type="InterPro" id="IPR001647">
    <property type="entry name" value="HTH_TetR"/>
</dbReference>
<sequence>MIDSDKNLDKRVRRTKLQLKQAFIKLMEEKNYDQITVTDIVNRADYNRATFYRHYNFKEELAEEMITDKTTALVETFKYPYKNNNMIHLNSLSSSDIIVFDHIMENKDFYKLWRKFQSIPGFEESFLQSIVKFIKKDITLLTPHDPHLDNNLYTTFYANGILGLILDWIKNGLEPHPDYMAKQLVKIINYYPAKSYISAKGNSPTTLLQ</sequence>
<dbReference type="RefSeq" id="WP_280616644.1">
    <property type="nucleotide sequence ID" value="NZ_JAROYP010000005.1"/>
</dbReference>
<dbReference type="PANTHER" id="PTHR43479">
    <property type="entry name" value="ACREF/ENVCD OPERON REPRESSOR-RELATED"/>
    <property type="match status" value="1"/>
</dbReference>
<dbReference type="GO" id="GO:0003677">
    <property type="term" value="F:DNA binding"/>
    <property type="evidence" value="ECO:0007669"/>
    <property type="project" value="UniProtKB-UniRule"/>
</dbReference>
<name>A0AAW6SRM9_9BACI</name>
<feature type="domain" description="HTH tetR-type" evidence="4">
    <location>
        <begin position="13"/>
        <end position="73"/>
    </location>
</feature>
<protein>
    <submittedName>
        <fullName evidence="5">TetR/AcrR family transcriptional regulator</fullName>
    </submittedName>
</protein>
<gene>
    <name evidence="5" type="ORF">P5X88_10700</name>
</gene>
<proteinExistence type="predicted"/>
<dbReference type="Proteomes" id="UP001159179">
    <property type="component" value="Unassembled WGS sequence"/>
</dbReference>
<evidence type="ECO:0000256" key="2">
    <source>
        <dbReference type="ARBA" id="ARBA00023125"/>
    </source>
</evidence>
<dbReference type="PANTHER" id="PTHR43479:SF7">
    <property type="entry name" value="TETR-FAMILY TRANSCRIPTIONAL REGULATOR"/>
    <property type="match status" value="1"/>
</dbReference>
<evidence type="ECO:0000259" key="4">
    <source>
        <dbReference type="PROSITE" id="PS50977"/>
    </source>
</evidence>
<dbReference type="AlphaFoldDB" id="A0AAW6SRM9"/>
<dbReference type="Gene3D" id="1.10.357.10">
    <property type="entry name" value="Tetracycline Repressor, domain 2"/>
    <property type="match status" value="1"/>
</dbReference>
<dbReference type="InterPro" id="IPR039532">
    <property type="entry name" value="TetR_C_Firmicutes"/>
</dbReference>
<evidence type="ECO:0000256" key="1">
    <source>
        <dbReference type="ARBA" id="ARBA00022491"/>
    </source>
</evidence>
<dbReference type="EMBL" id="JAROYP010000005">
    <property type="protein sequence ID" value="MDH5161409.1"/>
    <property type="molecule type" value="Genomic_DNA"/>
</dbReference>
<dbReference type="PROSITE" id="PS50977">
    <property type="entry name" value="HTH_TETR_2"/>
    <property type="match status" value="1"/>
</dbReference>
<dbReference type="SUPFAM" id="SSF46689">
    <property type="entry name" value="Homeodomain-like"/>
    <property type="match status" value="1"/>
</dbReference>
<evidence type="ECO:0000313" key="6">
    <source>
        <dbReference type="Proteomes" id="UP001159179"/>
    </source>
</evidence>
<comment type="caution">
    <text evidence="5">The sequence shown here is derived from an EMBL/GenBank/DDBJ whole genome shotgun (WGS) entry which is preliminary data.</text>
</comment>
<organism evidence="5 6">
    <name type="scientific">Heyndrickxia oleronia</name>
    <dbReference type="NCBI Taxonomy" id="38875"/>
    <lineage>
        <taxon>Bacteria</taxon>
        <taxon>Bacillati</taxon>
        <taxon>Bacillota</taxon>
        <taxon>Bacilli</taxon>
        <taxon>Bacillales</taxon>
        <taxon>Bacillaceae</taxon>
        <taxon>Heyndrickxia</taxon>
    </lineage>
</organism>
<evidence type="ECO:0000256" key="3">
    <source>
        <dbReference type="PROSITE-ProRule" id="PRU00335"/>
    </source>
</evidence>
<reference evidence="5" key="1">
    <citation type="submission" date="2023-03" db="EMBL/GenBank/DDBJ databases">
        <title>Bacterial isolates from washroom surfaces on a university campus.</title>
        <authorList>
            <person name="Holman D.B."/>
            <person name="Gzyl K.E."/>
            <person name="Taheri A.E."/>
        </authorList>
    </citation>
    <scope>NUCLEOTIDE SEQUENCE</scope>
    <source>
        <strain evidence="5">RD03</strain>
    </source>
</reference>
<keyword evidence="1" id="KW-0678">Repressor</keyword>
<evidence type="ECO:0000313" key="5">
    <source>
        <dbReference type="EMBL" id="MDH5161409.1"/>
    </source>
</evidence>
<dbReference type="InterPro" id="IPR009057">
    <property type="entry name" value="Homeodomain-like_sf"/>
</dbReference>
<dbReference type="Pfam" id="PF14278">
    <property type="entry name" value="TetR_C_8"/>
    <property type="match status" value="1"/>
</dbReference>